<dbReference type="Gene3D" id="3.40.630.30">
    <property type="match status" value="1"/>
</dbReference>
<evidence type="ECO:0000313" key="1">
    <source>
        <dbReference type="EMBL" id="PWV97379.1"/>
    </source>
</evidence>
<reference evidence="1 2" key="1">
    <citation type="submission" date="2018-05" db="EMBL/GenBank/DDBJ databases">
        <title>Genomic Encyclopedia of Type Strains, Phase III (KMG-III): the genomes of soil and plant-associated and newly described type strains.</title>
        <authorList>
            <person name="Whitman W."/>
        </authorList>
    </citation>
    <scope>NUCLEOTIDE SEQUENCE [LARGE SCALE GENOMIC DNA]</scope>
    <source>
        <strain evidence="1 2">CECT 5696</strain>
    </source>
</reference>
<proteinExistence type="predicted"/>
<dbReference type="InterPro" id="IPR016181">
    <property type="entry name" value="Acyl_CoA_acyltransferase"/>
</dbReference>
<protein>
    <recommendedName>
        <fullName evidence="3">Acetyltransferase (GNAT) family protein</fullName>
    </recommendedName>
</protein>
<gene>
    <name evidence="1" type="ORF">DFQ01_12121</name>
</gene>
<organism evidence="1 2">
    <name type="scientific">Paenibacillus cellulosilyticus</name>
    <dbReference type="NCBI Taxonomy" id="375489"/>
    <lineage>
        <taxon>Bacteria</taxon>
        <taxon>Bacillati</taxon>
        <taxon>Bacillota</taxon>
        <taxon>Bacilli</taxon>
        <taxon>Bacillales</taxon>
        <taxon>Paenibacillaceae</taxon>
        <taxon>Paenibacillus</taxon>
    </lineage>
</organism>
<name>A0A2V2YP15_9BACL</name>
<dbReference type="OrthoDB" id="9773249at2"/>
<dbReference type="AlphaFoldDB" id="A0A2V2YP15"/>
<evidence type="ECO:0000313" key="2">
    <source>
        <dbReference type="Proteomes" id="UP000246635"/>
    </source>
</evidence>
<comment type="caution">
    <text evidence="1">The sequence shown here is derived from an EMBL/GenBank/DDBJ whole genome shotgun (WGS) entry which is preliminary data.</text>
</comment>
<dbReference type="EMBL" id="QGTQ01000021">
    <property type="protein sequence ID" value="PWV97379.1"/>
    <property type="molecule type" value="Genomic_DNA"/>
</dbReference>
<dbReference type="SUPFAM" id="SSF55729">
    <property type="entry name" value="Acyl-CoA N-acyltransferases (Nat)"/>
    <property type="match status" value="1"/>
</dbReference>
<accession>A0A2V2YP15</accession>
<dbReference type="RefSeq" id="WP_110045905.1">
    <property type="nucleotide sequence ID" value="NZ_CP054613.1"/>
</dbReference>
<evidence type="ECO:0008006" key="3">
    <source>
        <dbReference type="Google" id="ProtNLM"/>
    </source>
</evidence>
<sequence length="349" mass="40843">MEGYLVKKKFSEIDLSDSFFDSLKSDYSEFEDWFKRKNSEEAYLLHKDCKVEGFLYFKIESGTIKDITPHIECNKALKIGTMKINPHKTRLGERFIKKALDHALVEDVDVCYVTVFDKHQTLVNLFKKYGFTLHGTKDTQNGQELVLVKNLNEDKNDIILNYPLISTYDADKYILAIYPEYHSSMFPDSILNNESVDILEDVSYTNSIHKIYVTRMPVNRASRGDIFVMYRTADKGKTAEYSSVVTSVCVVEEVKSQNEFADFEEFYTYATKYSIFDRSDLELWYRKGKCFTVKMTYNAALSRRLIRQKLIDNLRIGDRQMRWSFFELTDGQFRNIIEEGGISERIIID</sequence>
<keyword evidence="2" id="KW-1185">Reference proteome</keyword>
<dbReference type="Proteomes" id="UP000246635">
    <property type="component" value="Unassembled WGS sequence"/>
</dbReference>